<dbReference type="WBParaSite" id="ALUE_0001890201-mRNA-1">
    <property type="protein sequence ID" value="ALUE_0001890201-mRNA-1"/>
    <property type="gene ID" value="ALUE_0001890201"/>
</dbReference>
<proteinExistence type="predicted"/>
<evidence type="ECO:0000313" key="1">
    <source>
        <dbReference type="Proteomes" id="UP000036681"/>
    </source>
</evidence>
<sequence>MGRIQFAALLNMRTSITMTAVVLSTWLVVGFLAPLSLSYSLVTLRDAPAPLLRRIRASDDDGEMLLAKPWSGYYLPKQPITALSPWLTLEENGPFFI</sequence>
<dbReference type="AlphaFoldDB" id="A0A0M3IJQ3"/>
<keyword evidence="1" id="KW-1185">Reference proteome</keyword>
<dbReference type="Proteomes" id="UP000036681">
    <property type="component" value="Unplaced"/>
</dbReference>
<reference evidence="2" key="1">
    <citation type="submission" date="2017-02" db="UniProtKB">
        <authorList>
            <consortium name="WormBaseParasite"/>
        </authorList>
    </citation>
    <scope>IDENTIFICATION</scope>
</reference>
<evidence type="ECO:0000313" key="2">
    <source>
        <dbReference type="WBParaSite" id="ALUE_0001890201-mRNA-1"/>
    </source>
</evidence>
<organism evidence="1 2">
    <name type="scientific">Ascaris lumbricoides</name>
    <name type="common">Giant roundworm</name>
    <dbReference type="NCBI Taxonomy" id="6252"/>
    <lineage>
        <taxon>Eukaryota</taxon>
        <taxon>Metazoa</taxon>
        <taxon>Ecdysozoa</taxon>
        <taxon>Nematoda</taxon>
        <taxon>Chromadorea</taxon>
        <taxon>Rhabditida</taxon>
        <taxon>Spirurina</taxon>
        <taxon>Ascaridomorpha</taxon>
        <taxon>Ascaridoidea</taxon>
        <taxon>Ascarididae</taxon>
        <taxon>Ascaris</taxon>
    </lineage>
</organism>
<name>A0A0M3IJQ3_ASCLU</name>
<accession>A0A0M3IJQ3</accession>
<protein>
    <submittedName>
        <fullName evidence="2">Carbohydrate ABC transporter permease</fullName>
    </submittedName>
</protein>